<dbReference type="PANTHER" id="PTHR43135:SF3">
    <property type="entry name" value="ALPHA-D-RIBOSE 1-METHYLPHOSPHONATE 5-TRIPHOSPHATE DIPHOSPHATASE"/>
    <property type="match status" value="1"/>
</dbReference>
<feature type="compositionally biased region" description="Basic and acidic residues" evidence="1">
    <location>
        <begin position="322"/>
        <end position="336"/>
    </location>
</feature>
<gene>
    <name evidence="3" type="ORF">ACFOD4_09940</name>
</gene>
<accession>A0ABV7G0L3</accession>
<proteinExistence type="predicted"/>
<evidence type="ECO:0000256" key="1">
    <source>
        <dbReference type="SAM" id="MobiDB-lite"/>
    </source>
</evidence>
<dbReference type="InterPro" id="IPR032466">
    <property type="entry name" value="Metal_Hydrolase"/>
</dbReference>
<dbReference type="SUPFAM" id="SSF51556">
    <property type="entry name" value="Metallo-dependent hydrolases"/>
    <property type="match status" value="1"/>
</dbReference>
<organism evidence="3 4">
    <name type="scientific">Teichococcus globiformis</name>
    <dbReference type="NCBI Taxonomy" id="2307229"/>
    <lineage>
        <taxon>Bacteria</taxon>
        <taxon>Pseudomonadati</taxon>
        <taxon>Pseudomonadota</taxon>
        <taxon>Alphaproteobacteria</taxon>
        <taxon>Acetobacterales</taxon>
        <taxon>Roseomonadaceae</taxon>
        <taxon>Roseomonas</taxon>
    </lineage>
</organism>
<sequence length="450" mass="47643">MPLTRRAALSAALASLSVVPGTGLAQPREGGVALRNARIFADGRFTEPSTLLISDGRVRAVAAGLSGLPEGVRGIDMAGHYIVPGMTSAHVHVGHAVGLESGPQFYTRDTVEAQLQRYAAFGVTQVAALGMGPPLFHALREESRAGRLRGATLRGAGPGLGVTDGAPPAGPMRLADNQVLRPRDEAEVRSAVDRLAAAGIDQVKIWIEDANGQLPMMSPEIVRAAVQAAHRHNLPVVAHVHDLSHARLAVSSGVDILGHGIRDEPVDEALVAAMRQAGTRYIPTIQIDEAEYLYTDRPELADDAVFQAATTPAFRSRMADSGWRETQSRKGEQHRDAVRMNQRNLLTLHRAGVPVALGTDSGATPLRVQGFAEHRELALMVEAGLSPADVLRIATEGSAALLGDTDRGVLRPGARADFAVLAADPLENIANIGRIAAVWQDGREVAGRLS</sequence>
<feature type="domain" description="Amidohydrolase-related" evidence="2">
    <location>
        <begin position="81"/>
        <end position="445"/>
    </location>
</feature>
<keyword evidence="4" id="KW-1185">Reference proteome</keyword>
<dbReference type="InterPro" id="IPR051781">
    <property type="entry name" value="Metallo-dep_Hydrolase"/>
</dbReference>
<dbReference type="Gene3D" id="3.20.20.140">
    <property type="entry name" value="Metal-dependent hydrolases"/>
    <property type="match status" value="1"/>
</dbReference>
<name>A0ABV7G0L3_9PROT</name>
<dbReference type="Gene3D" id="2.30.40.10">
    <property type="entry name" value="Urease, subunit C, domain 1"/>
    <property type="match status" value="1"/>
</dbReference>
<dbReference type="Pfam" id="PF01979">
    <property type="entry name" value="Amidohydro_1"/>
    <property type="match status" value="1"/>
</dbReference>
<evidence type="ECO:0000259" key="2">
    <source>
        <dbReference type="Pfam" id="PF01979"/>
    </source>
</evidence>
<evidence type="ECO:0000313" key="3">
    <source>
        <dbReference type="EMBL" id="MFC3125383.1"/>
    </source>
</evidence>
<evidence type="ECO:0000313" key="4">
    <source>
        <dbReference type="Proteomes" id="UP001595593"/>
    </source>
</evidence>
<dbReference type="PANTHER" id="PTHR43135">
    <property type="entry name" value="ALPHA-D-RIBOSE 1-METHYLPHOSPHONATE 5-TRIPHOSPHATE DIPHOSPHATASE"/>
    <property type="match status" value="1"/>
</dbReference>
<reference evidence="4" key="1">
    <citation type="journal article" date="2019" name="Int. J. Syst. Evol. Microbiol.">
        <title>The Global Catalogue of Microorganisms (GCM) 10K type strain sequencing project: providing services to taxonomists for standard genome sequencing and annotation.</title>
        <authorList>
            <consortium name="The Broad Institute Genomics Platform"/>
            <consortium name="The Broad Institute Genome Sequencing Center for Infectious Disease"/>
            <person name="Wu L."/>
            <person name="Ma J."/>
        </authorList>
    </citation>
    <scope>NUCLEOTIDE SEQUENCE [LARGE SCALE GENOMIC DNA]</scope>
    <source>
        <strain evidence="4">KCTC 52094</strain>
    </source>
</reference>
<dbReference type="SUPFAM" id="SSF51338">
    <property type="entry name" value="Composite domain of metallo-dependent hydrolases"/>
    <property type="match status" value="1"/>
</dbReference>
<feature type="region of interest" description="Disordered" evidence="1">
    <location>
        <begin position="317"/>
        <end position="336"/>
    </location>
</feature>
<dbReference type="RefSeq" id="WP_379596014.1">
    <property type="nucleotide sequence ID" value="NZ_JBHRTN010000008.1"/>
</dbReference>
<dbReference type="EMBL" id="JBHRTN010000008">
    <property type="protein sequence ID" value="MFC3125383.1"/>
    <property type="molecule type" value="Genomic_DNA"/>
</dbReference>
<dbReference type="Proteomes" id="UP001595593">
    <property type="component" value="Unassembled WGS sequence"/>
</dbReference>
<protein>
    <submittedName>
        <fullName evidence="3">Amidohydrolase family protein</fullName>
    </submittedName>
</protein>
<dbReference type="InterPro" id="IPR006680">
    <property type="entry name" value="Amidohydro-rel"/>
</dbReference>
<comment type="caution">
    <text evidence="3">The sequence shown here is derived from an EMBL/GenBank/DDBJ whole genome shotgun (WGS) entry which is preliminary data.</text>
</comment>
<dbReference type="InterPro" id="IPR011059">
    <property type="entry name" value="Metal-dep_hydrolase_composite"/>
</dbReference>